<name>A0AAN7KUQ8_9MYRT</name>
<dbReference type="SMART" id="SM01205">
    <property type="entry name" value="FKS1_dom1"/>
    <property type="match status" value="1"/>
</dbReference>
<evidence type="ECO:0000313" key="3">
    <source>
        <dbReference type="EMBL" id="KAK4770185.1"/>
    </source>
</evidence>
<feature type="domain" description="1,3-beta-glucan synthase component FKS1-like" evidence="2">
    <location>
        <begin position="134"/>
        <end position="244"/>
    </location>
</feature>
<evidence type="ECO:0000256" key="1">
    <source>
        <dbReference type="SAM" id="Phobius"/>
    </source>
</evidence>
<protein>
    <recommendedName>
        <fullName evidence="2">1,3-beta-glucan synthase component FKS1-like domain-containing protein</fullName>
    </recommendedName>
</protein>
<dbReference type="InterPro" id="IPR026899">
    <property type="entry name" value="FKS1-like_dom1"/>
</dbReference>
<dbReference type="Pfam" id="PF14288">
    <property type="entry name" value="FKS1_dom1"/>
    <property type="match status" value="1"/>
</dbReference>
<dbReference type="AlphaFoldDB" id="A0AAN7KUQ8"/>
<evidence type="ECO:0000259" key="2">
    <source>
        <dbReference type="SMART" id="SM01205"/>
    </source>
</evidence>
<comment type="caution">
    <text evidence="3">The sequence shown here is derived from an EMBL/GenBank/DDBJ whole genome shotgun (WGS) entry which is preliminary data.</text>
</comment>
<dbReference type="GO" id="GO:0046527">
    <property type="term" value="F:glucosyltransferase activity"/>
    <property type="evidence" value="ECO:0007669"/>
    <property type="project" value="TreeGrafter"/>
</dbReference>
<keyword evidence="4" id="KW-1185">Reference proteome</keyword>
<proteinExistence type="predicted"/>
<keyword evidence="1" id="KW-0472">Membrane</keyword>
<organism evidence="3 4">
    <name type="scientific">Trapa incisa</name>
    <dbReference type="NCBI Taxonomy" id="236973"/>
    <lineage>
        <taxon>Eukaryota</taxon>
        <taxon>Viridiplantae</taxon>
        <taxon>Streptophyta</taxon>
        <taxon>Embryophyta</taxon>
        <taxon>Tracheophyta</taxon>
        <taxon>Spermatophyta</taxon>
        <taxon>Magnoliopsida</taxon>
        <taxon>eudicotyledons</taxon>
        <taxon>Gunneridae</taxon>
        <taxon>Pentapetalae</taxon>
        <taxon>rosids</taxon>
        <taxon>malvids</taxon>
        <taxon>Myrtales</taxon>
        <taxon>Lythraceae</taxon>
        <taxon>Trapa</taxon>
    </lineage>
</organism>
<keyword evidence="1" id="KW-1133">Transmembrane helix</keyword>
<dbReference type="EMBL" id="JAXIOK010000005">
    <property type="protein sequence ID" value="KAK4770185.1"/>
    <property type="molecule type" value="Genomic_DNA"/>
</dbReference>
<dbReference type="PANTHER" id="PTHR12741">
    <property type="entry name" value="LYST-INTERACTING PROTEIN LIP5 DOPAMINE RESPONSIVE PROTEIN DRG-1"/>
    <property type="match status" value="1"/>
</dbReference>
<accession>A0AAN7KUQ8</accession>
<evidence type="ECO:0000313" key="4">
    <source>
        <dbReference type="Proteomes" id="UP001345219"/>
    </source>
</evidence>
<dbReference type="PANTHER" id="PTHR12741:SF7">
    <property type="entry name" value="CALLOSE SYNTHASE 12"/>
    <property type="match status" value="1"/>
</dbReference>
<sequence>MDTGTVDLRRLSLRSAQFQTALVELVRLTRVPCGLPVPSAALQGPPRDILEWLGYVFGFQGDNVRNQREHLVLHLANLHMRHSHMGAADTLDQYVVRSFREKLLENYEEWCSYLGVRSSVQVSVSPVDIDLVIRQELLYISLYLFIWGESANLRFLPECLCYIFHHMAMELNGILDGHLDSMPDYSGENSFLNCVVKPIYKTILSEIKNSKNGIAPYSKWRNYDDFNEYFWSRRCFKELNWPLNLESEFFKGAGKTGFVERRSYWNVFSSFYRLWLMLILFLQGAIILCWEEGYSHPWQALSNRGVKVRLLSLLVTWSGMEFFKSVLHMVM</sequence>
<dbReference type="GO" id="GO:0005886">
    <property type="term" value="C:plasma membrane"/>
    <property type="evidence" value="ECO:0007669"/>
    <property type="project" value="TreeGrafter"/>
</dbReference>
<keyword evidence="1" id="KW-0812">Transmembrane</keyword>
<reference evidence="3 4" key="1">
    <citation type="journal article" date="2023" name="Hortic Res">
        <title>Pangenome of water caltrop reveals structural variations and asymmetric subgenome divergence after allopolyploidization.</title>
        <authorList>
            <person name="Zhang X."/>
            <person name="Chen Y."/>
            <person name="Wang L."/>
            <person name="Yuan Y."/>
            <person name="Fang M."/>
            <person name="Shi L."/>
            <person name="Lu R."/>
            <person name="Comes H.P."/>
            <person name="Ma Y."/>
            <person name="Chen Y."/>
            <person name="Huang G."/>
            <person name="Zhou Y."/>
            <person name="Zheng Z."/>
            <person name="Qiu Y."/>
        </authorList>
    </citation>
    <scope>NUCLEOTIDE SEQUENCE [LARGE SCALE GENOMIC DNA]</scope>
    <source>
        <tissue evidence="3">Roots</tissue>
    </source>
</reference>
<gene>
    <name evidence="3" type="ORF">SAY87_030717</name>
</gene>
<feature type="transmembrane region" description="Helical" evidence="1">
    <location>
        <begin position="271"/>
        <end position="290"/>
    </location>
</feature>
<dbReference type="Proteomes" id="UP001345219">
    <property type="component" value="Chromosome 24"/>
</dbReference>